<protein>
    <recommendedName>
        <fullName evidence="4">NACHT domain-containing protein</fullName>
    </recommendedName>
</protein>
<dbReference type="InterPro" id="IPR036322">
    <property type="entry name" value="WD40_repeat_dom_sf"/>
</dbReference>
<dbReference type="PANTHER" id="PTHR22847">
    <property type="entry name" value="WD40 REPEAT PROTEIN"/>
    <property type="match status" value="1"/>
</dbReference>
<name>A0A8H2Y4D1_9AGAM</name>
<dbReference type="Gene3D" id="2.130.10.10">
    <property type="entry name" value="YVTN repeat-like/Quinoprotein amine dehydrogenase"/>
    <property type="match status" value="4"/>
</dbReference>
<dbReference type="PROSITE" id="PS50837">
    <property type="entry name" value="NACHT"/>
    <property type="match status" value="1"/>
</dbReference>
<evidence type="ECO:0000313" key="5">
    <source>
        <dbReference type="EMBL" id="CAE6440407.1"/>
    </source>
</evidence>
<evidence type="ECO:0000259" key="4">
    <source>
        <dbReference type="PROSITE" id="PS50837"/>
    </source>
</evidence>
<feature type="domain" description="NACHT" evidence="4">
    <location>
        <begin position="81"/>
        <end position="226"/>
    </location>
</feature>
<evidence type="ECO:0000313" key="6">
    <source>
        <dbReference type="Proteomes" id="UP000663846"/>
    </source>
</evidence>
<feature type="repeat" description="WD" evidence="3">
    <location>
        <begin position="889"/>
        <end position="930"/>
    </location>
</feature>
<keyword evidence="2" id="KW-0677">Repeat</keyword>
<feature type="repeat" description="WD" evidence="3">
    <location>
        <begin position="770"/>
        <end position="803"/>
    </location>
</feature>
<accession>A0A8H2Y4D1</accession>
<dbReference type="InterPro" id="IPR015943">
    <property type="entry name" value="WD40/YVTN_repeat-like_dom_sf"/>
</dbReference>
<reference evidence="5" key="1">
    <citation type="submission" date="2021-01" db="EMBL/GenBank/DDBJ databases">
        <authorList>
            <person name="Kaushik A."/>
        </authorList>
    </citation>
    <scope>NUCLEOTIDE SEQUENCE</scope>
    <source>
        <strain evidence="5">AG1-1C</strain>
    </source>
</reference>
<gene>
    <name evidence="5" type="ORF">RDB_LOCUS128483</name>
</gene>
<dbReference type="InterPro" id="IPR007111">
    <property type="entry name" value="NACHT_NTPase"/>
</dbReference>
<evidence type="ECO:0000256" key="1">
    <source>
        <dbReference type="ARBA" id="ARBA00022574"/>
    </source>
</evidence>
<dbReference type="Pfam" id="PF00400">
    <property type="entry name" value="WD40"/>
    <property type="match status" value="9"/>
</dbReference>
<feature type="repeat" description="WD" evidence="3">
    <location>
        <begin position="932"/>
        <end position="967"/>
    </location>
</feature>
<evidence type="ECO:0000256" key="3">
    <source>
        <dbReference type="PROSITE-ProRule" id="PRU00221"/>
    </source>
</evidence>
<dbReference type="InterPro" id="IPR027417">
    <property type="entry name" value="P-loop_NTPase"/>
</dbReference>
<dbReference type="PRINTS" id="PR00320">
    <property type="entry name" value="GPROTEINBRPT"/>
</dbReference>
<dbReference type="EMBL" id="CAJMWS010000389">
    <property type="protein sequence ID" value="CAE6440407.1"/>
    <property type="molecule type" value="Genomic_DNA"/>
</dbReference>
<dbReference type="SUPFAM" id="SSF50978">
    <property type="entry name" value="WD40 repeat-like"/>
    <property type="match status" value="1"/>
</dbReference>
<feature type="repeat" description="WD" evidence="3">
    <location>
        <begin position="635"/>
        <end position="667"/>
    </location>
</feature>
<keyword evidence="1 3" id="KW-0853">WD repeat</keyword>
<organism evidence="5 6">
    <name type="scientific">Rhizoctonia solani</name>
    <dbReference type="NCBI Taxonomy" id="456999"/>
    <lineage>
        <taxon>Eukaryota</taxon>
        <taxon>Fungi</taxon>
        <taxon>Dikarya</taxon>
        <taxon>Basidiomycota</taxon>
        <taxon>Agaricomycotina</taxon>
        <taxon>Agaricomycetes</taxon>
        <taxon>Cantharellales</taxon>
        <taxon>Ceratobasidiaceae</taxon>
        <taxon>Rhizoctonia</taxon>
    </lineage>
</organism>
<dbReference type="Proteomes" id="UP000663846">
    <property type="component" value="Unassembled WGS sequence"/>
</dbReference>
<feature type="repeat" description="WD" evidence="3">
    <location>
        <begin position="684"/>
        <end position="725"/>
    </location>
</feature>
<feature type="repeat" description="WD" evidence="3">
    <location>
        <begin position="592"/>
        <end position="625"/>
    </location>
</feature>
<dbReference type="GO" id="GO:1990234">
    <property type="term" value="C:transferase complex"/>
    <property type="evidence" value="ECO:0007669"/>
    <property type="project" value="UniProtKB-ARBA"/>
</dbReference>
<evidence type="ECO:0000256" key="2">
    <source>
        <dbReference type="ARBA" id="ARBA00022737"/>
    </source>
</evidence>
<sequence length="1054" mass="117662">MAIHSHANDDLVVCGDLLSASDGQLKNDIQNTRLEALDLARKATHRSFLSSAMGRRRCIEGTGTEALSRIDQWLYGNHVPSVYWINGIEGSGKTTIAYTFSERLERRGLLAASFFCTHTSADCCDITRILPTIAYQLSRYSVPFRAALYDVLGEEPHAVSPNMELQFQRLIREPLKKVEETFPSNVVVVIDGLDECSDRSAVETWFNILCRYAADIPLRFFITSRPVGQEIRERIMHYARSWVALELREIELSPTREDIARYFQEELESLSPPPVQLAQLVDRCDLLPVHATNLARYIKSGNRRADWHNRLRSVLEVTPEVTRAQRYFLTMRENLRFNICGLESSCVPDKMVHNLQGRIEQKISPALVDACQSWGSRLASAAYSEILKDMLKDFTCHQLFFWMEVLSLRGELVTGAENLLKAKQWLDQQAPIRQFEMERLIVDAHNFVVEFSSSPISRFTPHIYISALPFYPRSRSIRTHYWRKTQGLLELKGTTIKRSGSAVLDTWNVGSAVESVAYSPDGTQVAAGCKDNTIRILNAHGGTPLFGPLQGHTGFVYSVAFSPDGKFVASGSADRTILIWNAYNGQQVAGPFTGHTNEVSSVSFSPDGRRIVSGSWDNTIRLTNIHHGVITQGPLKGHSDWVCDVVFSPDGALIASASNDRSVRLWNSCNGAHIACLFKRNSSFEGFSYLARCVAFTPNGAYLVSGFSDGDMRAWKTSDRSLITSSFEGHKDTIYSVAISPDSTRVASGSGDRTVRVWSINDGKLIAGPFFGHTWSVSSVAYSPDGTRVISGSGDGTIRVWNITFPFQELQSVSFSSVVTSILFHFHGQTTWAWDLPRINAFPDTFDRIPSRQISSPEPLSRACYACSATNYSILVLGSNNHSLISGPLYGHTDQLTSYAFSDDFNYLVTGSRDCTIRLWDLSKGMLAADPFCGHTAEVSAVDLAYDCSRIVSCSNQDETIRVWNVDDPVIKIRIPTVPFPDSMPAPHELHILRNWKVQEDGWIVDDKSNPLIWIPSSIASSGVRPSPHTELIITNDYIWQIPQQELAVGTQWT</sequence>
<proteinExistence type="predicted"/>
<dbReference type="InterPro" id="IPR020472">
    <property type="entry name" value="WD40_PAC1"/>
</dbReference>
<dbReference type="PANTHER" id="PTHR22847:SF637">
    <property type="entry name" value="WD REPEAT DOMAIN 5B"/>
    <property type="match status" value="1"/>
</dbReference>
<dbReference type="PROSITE" id="PS50082">
    <property type="entry name" value="WD_REPEATS_2"/>
    <property type="match status" value="8"/>
</dbReference>
<dbReference type="AlphaFoldDB" id="A0A8H2Y4D1"/>
<comment type="caution">
    <text evidence="5">The sequence shown here is derived from an EMBL/GenBank/DDBJ whole genome shotgun (WGS) entry which is preliminary data.</text>
</comment>
<dbReference type="Pfam" id="PF24883">
    <property type="entry name" value="NPHP3_N"/>
    <property type="match status" value="1"/>
</dbReference>
<dbReference type="InterPro" id="IPR001680">
    <property type="entry name" value="WD40_rpt"/>
</dbReference>
<dbReference type="InterPro" id="IPR011044">
    <property type="entry name" value="Quino_amine_DH_bsu"/>
</dbReference>
<dbReference type="Gene3D" id="3.40.50.300">
    <property type="entry name" value="P-loop containing nucleotide triphosphate hydrolases"/>
    <property type="match status" value="1"/>
</dbReference>
<dbReference type="InterPro" id="IPR056884">
    <property type="entry name" value="NPHP3-like_N"/>
</dbReference>
<dbReference type="SUPFAM" id="SSF50969">
    <property type="entry name" value="YVTN repeat-like/Quinoprotein amine dehydrogenase"/>
    <property type="match status" value="1"/>
</dbReference>
<dbReference type="SUPFAM" id="SSF52540">
    <property type="entry name" value="P-loop containing nucleoside triphosphate hydrolases"/>
    <property type="match status" value="1"/>
</dbReference>
<dbReference type="SMART" id="SM00320">
    <property type="entry name" value="WD40"/>
    <property type="match status" value="9"/>
</dbReference>
<dbReference type="InterPro" id="IPR019775">
    <property type="entry name" value="WD40_repeat_CS"/>
</dbReference>
<dbReference type="CDD" id="cd00200">
    <property type="entry name" value="WD40"/>
    <property type="match status" value="1"/>
</dbReference>
<dbReference type="PROSITE" id="PS00678">
    <property type="entry name" value="WD_REPEATS_1"/>
    <property type="match status" value="2"/>
</dbReference>
<dbReference type="PROSITE" id="PS50294">
    <property type="entry name" value="WD_REPEATS_REGION"/>
    <property type="match status" value="7"/>
</dbReference>
<feature type="repeat" description="WD" evidence="3">
    <location>
        <begin position="549"/>
        <end position="590"/>
    </location>
</feature>
<feature type="repeat" description="WD" evidence="3">
    <location>
        <begin position="727"/>
        <end position="768"/>
    </location>
</feature>